<dbReference type="EMBL" id="LGRX02024552">
    <property type="protein sequence ID" value="KAK3253933.1"/>
    <property type="molecule type" value="Genomic_DNA"/>
</dbReference>
<dbReference type="Proteomes" id="UP001190700">
    <property type="component" value="Unassembled WGS sequence"/>
</dbReference>
<proteinExistence type="predicted"/>
<accession>A0AAE0CF73</accession>
<organism evidence="1 2">
    <name type="scientific">Cymbomonas tetramitiformis</name>
    <dbReference type="NCBI Taxonomy" id="36881"/>
    <lineage>
        <taxon>Eukaryota</taxon>
        <taxon>Viridiplantae</taxon>
        <taxon>Chlorophyta</taxon>
        <taxon>Pyramimonadophyceae</taxon>
        <taxon>Pyramimonadales</taxon>
        <taxon>Pyramimonadaceae</taxon>
        <taxon>Cymbomonas</taxon>
    </lineage>
</organism>
<dbReference type="AlphaFoldDB" id="A0AAE0CF73"/>
<protein>
    <submittedName>
        <fullName evidence="1">Uncharacterized protein</fullName>
    </submittedName>
</protein>
<evidence type="ECO:0000313" key="1">
    <source>
        <dbReference type="EMBL" id="KAK3253933.1"/>
    </source>
</evidence>
<comment type="caution">
    <text evidence="1">The sequence shown here is derived from an EMBL/GenBank/DDBJ whole genome shotgun (WGS) entry which is preliminary data.</text>
</comment>
<evidence type="ECO:0000313" key="2">
    <source>
        <dbReference type="Proteomes" id="UP001190700"/>
    </source>
</evidence>
<name>A0AAE0CF73_9CHLO</name>
<keyword evidence="2" id="KW-1185">Reference proteome</keyword>
<sequence>MASRRRSLATIFDTAAARNAVTPATLVTPGVPAANSAQAVFVATEAFEAEDALFAPLFNLATGISDLLGVRFQAYTDPSDSIADFNTALMMSIGLKAG</sequence>
<reference evidence="1 2" key="1">
    <citation type="journal article" date="2015" name="Genome Biol. Evol.">
        <title>Comparative Genomics of a Bacterivorous Green Alga Reveals Evolutionary Causalities and Consequences of Phago-Mixotrophic Mode of Nutrition.</title>
        <authorList>
            <person name="Burns J.A."/>
            <person name="Paasch A."/>
            <person name="Narechania A."/>
            <person name="Kim E."/>
        </authorList>
    </citation>
    <scope>NUCLEOTIDE SEQUENCE [LARGE SCALE GENOMIC DNA]</scope>
    <source>
        <strain evidence="1 2">PLY_AMNH</strain>
    </source>
</reference>
<gene>
    <name evidence="1" type="ORF">CYMTET_36836</name>
</gene>